<feature type="compositionally biased region" description="Polar residues" evidence="1">
    <location>
        <begin position="48"/>
        <end position="61"/>
    </location>
</feature>
<dbReference type="GO" id="GO:0004222">
    <property type="term" value="F:metalloendopeptidase activity"/>
    <property type="evidence" value="ECO:0007669"/>
    <property type="project" value="InterPro"/>
</dbReference>
<name>A0A9Q8LD25_PASFU</name>
<dbReference type="InterPro" id="IPR024079">
    <property type="entry name" value="MetalloPept_cat_dom_sf"/>
</dbReference>
<dbReference type="Pfam" id="PF01400">
    <property type="entry name" value="Astacin"/>
    <property type="match status" value="1"/>
</dbReference>
<dbReference type="PANTHER" id="PTHR10127">
    <property type="entry name" value="DISCOIDIN, CUB, EGF, LAMININ , AND ZINC METALLOPROTEASE DOMAIN CONTAINING"/>
    <property type="match status" value="1"/>
</dbReference>
<dbReference type="EMBL" id="CP090164">
    <property type="protein sequence ID" value="UJO14483.1"/>
    <property type="molecule type" value="Genomic_DNA"/>
</dbReference>
<dbReference type="GO" id="GO:0006508">
    <property type="term" value="P:proteolysis"/>
    <property type="evidence" value="ECO:0007669"/>
    <property type="project" value="InterPro"/>
</dbReference>
<dbReference type="Gene3D" id="3.40.390.10">
    <property type="entry name" value="Collagenase (Catalytic Domain)"/>
    <property type="match status" value="1"/>
</dbReference>
<proteinExistence type="predicted"/>
<feature type="domain" description="Peptidase M12A" evidence="2">
    <location>
        <begin position="137"/>
        <end position="187"/>
    </location>
</feature>
<feature type="region of interest" description="Disordered" evidence="1">
    <location>
        <begin position="41"/>
        <end position="66"/>
    </location>
</feature>
<gene>
    <name evidence="3" type="ORF">CLAFUR5_02676</name>
</gene>
<feature type="region of interest" description="Disordered" evidence="1">
    <location>
        <begin position="1"/>
        <end position="20"/>
    </location>
</feature>
<evidence type="ECO:0000256" key="1">
    <source>
        <dbReference type="SAM" id="MobiDB-lite"/>
    </source>
</evidence>
<dbReference type="RefSeq" id="XP_047758849.1">
    <property type="nucleotide sequence ID" value="XM_047901824.1"/>
</dbReference>
<evidence type="ECO:0000259" key="2">
    <source>
        <dbReference type="Pfam" id="PF01400"/>
    </source>
</evidence>
<dbReference type="PANTHER" id="PTHR10127:SF850">
    <property type="entry name" value="METALLOENDOPEPTIDASE"/>
    <property type="match status" value="1"/>
</dbReference>
<protein>
    <recommendedName>
        <fullName evidence="2">Peptidase M12A domain-containing protein</fullName>
    </recommendedName>
</protein>
<reference evidence="3" key="2">
    <citation type="journal article" date="2022" name="Microb. Genom.">
        <title>A chromosome-scale genome assembly of the tomato pathogen Cladosporium fulvum reveals a compartmentalized genome architecture and the presence of a dispensable chromosome.</title>
        <authorList>
            <person name="Zaccaron A.Z."/>
            <person name="Chen L.H."/>
            <person name="Samaras A."/>
            <person name="Stergiopoulos I."/>
        </authorList>
    </citation>
    <scope>NUCLEOTIDE SEQUENCE</scope>
    <source>
        <strain evidence="3">Race5_Kim</strain>
    </source>
</reference>
<accession>A0A9Q8LD25</accession>
<keyword evidence="4" id="KW-1185">Reference proteome</keyword>
<dbReference type="Proteomes" id="UP000756132">
    <property type="component" value="Chromosome 2"/>
</dbReference>
<dbReference type="GeneID" id="71982554"/>
<evidence type="ECO:0000313" key="4">
    <source>
        <dbReference type="Proteomes" id="UP000756132"/>
    </source>
</evidence>
<dbReference type="AlphaFoldDB" id="A0A9Q8LD25"/>
<dbReference type="InterPro" id="IPR001506">
    <property type="entry name" value="Peptidase_M12A"/>
</dbReference>
<reference evidence="3" key="1">
    <citation type="submission" date="2021-12" db="EMBL/GenBank/DDBJ databases">
        <authorList>
            <person name="Zaccaron A."/>
            <person name="Stergiopoulos I."/>
        </authorList>
    </citation>
    <scope>NUCLEOTIDE SEQUENCE</scope>
    <source>
        <strain evidence="3">Race5_Kim</strain>
    </source>
</reference>
<dbReference type="SUPFAM" id="SSF55486">
    <property type="entry name" value="Metalloproteases ('zincins'), catalytic domain"/>
    <property type="match status" value="1"/>
</dbReference>
<dbReference type="OrthoDB" id="291007at2759"/>
<organism evidence="3 4">
    <name type="scientific">Passalora fulva</name>
    <name type="common">Tomato leaf mold</name>
    <name type="synonym">Cladosporium fulvum</name>
    <dbReference type="NCBI Taxonomy" id="5499"/>
    <lineage>
        <taxon>Eukaryota</taxon>
        <taxon>Fungi</taxon>
        <taxon>Dikarya</taxon>
        <taxon>Ascomycota</taxon>
        <taxon>Pezizomycotina</taxon>
        <taxon>Dothideomycetes</taxon>
        <taxon>Dothideomycetidae</taxon>
        <taxon>Mycosphaerellales</taxon>
        <taxon>Mycosphaerellaceae</taxon>
        <taxon>Fulvia</taxon>
    </lineage>
</organism>
<evidence type="ECO:0000313" key="3">
    <source>
        <dbReference type="EMBL" id="UJO14483.1"/>
    </source>
</evidence>
<sequence length="316" mass="35157">MSVSSLRIDLAPSAAGDPSRLCSQLDKADLDTLAIEDVTRDGDADWNNGKSAATTGSGNVEDSSRRCATETTTGYTYIDPKEMGGSHRHRLNFCMRDPDNPPAEGSEEWHEAVRGMTHELGQCITLYGSILTDNLPGHAIGLQHEHQRPDRDEHLWIRWKNFEGYAEMLEAVKADEQGLFDNPYDSDDSGHEDFVPYDAKTREYQARSEEHAAAAYFPIALDYIKGNHFTYEPKKSEYSSYTFSSKFDYDSIMIYSSTMATPEGSTKYSITRKTGNGKEPVWMGGSGDKAKAAPSAGDIARRFDYTLSTYTNTKST</sequence>
<dbReference type="KEGG" id="ffu:CLAFUR5_02676"/>